<dbReference type="GO" id="GO:0000400">
    <property type="term" value="F:four-way junction DNA binding"/>
    <property type="evidence" value="ECO:0007669"/>
    <property type="project" value="UniProtKB-UniRule"/>
</dbReference>
<dbReference type="GO" id="GO:0006281">
    <property type="term" value="P:DNA repair"/>
    <property type="evidence" value="ECO:0007669"/>
    <property type="project" value="UniProtKB-UniRule"/>
</dbReference>
<evidence type="ECO:0000313" key="10">
    <source>
        <dbReference type="EMBL" id="PMP82514.1"/>
    </source>
</evidence>
<dbReference type="GO" id="GO:0009379">
    <property type="term" value="C:Holliday junction helicase complex"/>
    <property type="evidence" value="ECO:0007669"/>
    <property type="project" value="InterPro"/>
</dbReference>
<dbReference type="InterPro" id="IPR000085">
    <property type="entry name" value="RuvA"/>
</dbReference>
<organism evidence="9 12">
    <name type="scientific">Caldisericum exile</name>
    <dbReference type="NCBI Taxonomy" id="693075"/>
    <lineage>
        <taxon>Bacteria</taxon>
        <taxon>Pseudomonadati</taxon>
        <taxon>Caldisericota/Cryosericota group</taxon>
        <taxon>Caldisericota</taxon>
        <taxon>Caldisericia</taxon>
        <taxon>Caldisericales</taxon>
        <taxon>Caldisericaceae</taxon>
        <taxon>Caldisericum</taxon>
    </lineage>
</organism>
<comment type="similarity">
    <text evidence="6">Belongs to the RuvA family.</text>
</comment>
<dbReference type="Pfam" id="PF14520">
    <property type="entry name" value="HHH_5"/>
    <property type="match status" value="1"/>
</dbReference>
<dbReference type="Pfam" id="PF01330">
    <property type="entry name" value="RuvA_N"/>
    <property type="match status" value="1"/>
</dbReference>
<feature type="domain" description="Holliday junction DNA helicase RuvA C-terminal" evidence="8">
    <location>
        <begin position="172"/>
        <end position="207"/>
    </location>
</feature>
<keyword evidence="2 6" id="KW-0227">DNA damage</keyword>
<evidence type="ECO:0000256" key="3">
    <source>
        <dbReference type="ARBA" id="ARBA00023125"/>
    </source>
</evidence>
<evidence type="ECO:0000256" key="2">
    <source>
        <dbReference type="ARBA" id="ARBA00022763"/>
    </source>
</evidence>
<evidence type="ECO:0000256" key="4">
    <source>
        <dbReference type="ARBA" id="ARBA00023172"/>
    </source>
</evidence>
<dbReference type="HAMAP" id="MF_00031">
    <property type="entry name" value="DNA_HJ_migration_RuvA"/>
    <property type="match status" value="1"/>
</dbReference>
<dbReference type="SUPFAM" id="SSF50249">
    <property type="entry name" value="Nucleic acid-binding proteins"/>
    <property type="match status" value="1"/>
</dbReference>
<sequence>MMQQMQLQLPYAIFTHTIFILRYQMIRKLRGIIIEKEENAIVLDVKGIGFEVLVPYPKKFELGSEYELYIFEDIKENEINLFGFQNKDELTFFKLITDKISGIGPKKALDIFCFLTLNEIKEAIKNGDYSTFLKVKGLGEKTAKRIVLEIGGELKKLEETKDEILDTVAQSLISLGFDKNKVKEVVQSLDKTKPLEEMIKEGIKKLSNEKH</sequence>
<dbReference type="InterPro" id="IPR012340">
    <property type="entry name" value="NA-bd_OB-fold"/>
</dbReference>
<gene>
    <name evidence="6 9" type="primary">ruvA</name>
    <name evidence="10" type="ORF">C0175_03450</name>
    <name evidence="9" type="ORF">C0189_02210</name>
</gene>
<comment type="function">
    <text evidence="6">The RuvA-RuvB-RuvC complex processes Holliday junction (HJ) DNA during genetic recombination and DNA repair, while the RuvA-RuvB complex plays an important role in the rescue of blocked DNA replication forks via replication fork reversal (RFR). RuvA specifically binds to HJ cruciform DNA, conferring on it an open structure. The RuvB hexamer acts as an ATP-dependent pump, pulling dsDNA into and through the RuvAB complex. HJ branch migration allows RuvC to scan DNA until it finds its consensus sequence, where it cleaves and resolves the cruciform DNA.</text>
</comment>
<comment type="caution">
    <text evidence="9">The sequence shown here is derived from an EMBL/GenBank/DDBJ whole genome shotgun (WGS) entry which is preliminary data.</text>
</comment>
<dbReference type="InterPro" id="IPR010994">
    <property type="entry name" value="RuvA_2-like"/>
</dbReference>
<dbReference type="GO" id="GO:0009378">
    <property type="term" value="F:four-way junction helicase activity"/>
    <property type="evidence" value="ECO:0007669"/>
    <property type="project" value="InterPro"/>
</dbReference>
<keyword evidence="4 6" id="KW-0233">DNA recombination</keyword>
<comment type="domain">
    <text evidence="6">Has three domains with a flexible linker between the domains II and III and assumes an 'L' shape. Domain III is highly mobile and contacts RuvB.</text>
</comment>
<evidence type="ECO:0000256" key="1">
    <source>
        <dbReference type="ARBA" id="ARBA00022490"/>
    </source>
</evidence>
<dbReference type="GO" id="GO:0005737">
    <property type="term" value="C:cytoplasm"/>
    <property type="evidence" value="ECO:0007669"/>
    <property type="project" value="UniProtKB-SubCell"/>
</dbReference>
<feature type="domain" description="DNA helicase Holliday junction RuvA type" evidence="7">
    <location>
        <begin position="25"/>
        <end position="83"/>
    </location>
</feature>
<dbReference type="Gene3D" id="1.10.150.20">
    <property type="entry name" value="5' to 3' exonuclease, C-terminal subdomain"/>
    <property type="match status" value="1"/>
</dbReference>
<feature type="region of interest" description="Domain III" evidence="6">
    <location>
        <begin position="165"/>
        <end position="211"/>
    </location>
</feature>
<dbReference type="EMBL" id="PNIL01000030">
    <property type="protein sequence ID" value="PMP68023.1"/>
    <property type="molecule type" value="Genomic_DNA"/>
</dbReference>
<comment type="subunit">
    <text evidence="6">Homotetramer. Forms an RuvA(8)-RuvB(12)-Holliday junction (HJ) complex. HJ DNA is sandwiched between 2 RuvA tetramers; dsDNA enters through RuvA and exits via RuvB. An RuvB hexamer assembles on each DNA strand where it exits the tetramer. Each RuvB hexamer is contacted by two RuvA subunits (via domain III) on 2 adjacent RuvB subunits; this complex drives branch migration. In the full resolvosome a probable DNA-RuvA(4)-RuvB(12)-RuvC(2) complex forms which resolves the HJ.</text>
</comment>
<dbReference type="NCBIfam" id="TIGR00084">
    <property type="entry name" value="ruvA"/>
    <property type="match status" value="1"/>
</dbReference>
<proteinExistence type="inferred from homology"/>
<dbReference type="AlphaFoldDB" id="A0A2J6WEX8"/>
<keyword evidence="1 6" id="KW-0963">Cytoplasm</keyword>
<reference evidence="11 12" key="1">
    <citation type="submission" date="2018-01" db="EMBL/GenBank/DDBJ databases">
        <title>Metagenomic assembled genomes from two thermal pools in the Uzon Caldera, Kamchatka, Russia.</title>
        <authorList>
            <person name="Wilkins L."/>
            <person name="Ettinger C."/>
        </authorList>
    </citation>
    <scope>NUCLEOTIDE SEQUENCE [LARGE SCALE GENOMIC DNA]</scope>
    <source>
        <strain evidence="10">ARK-10</strain>
        <strain evidence="9">ZAV-07</strain>
    </source>
</reference>
<dbReference type="InterPro" id="IPR011114">
    <property type="entry name" value="RuvA_C"/>
</dbReference>
<evidence type="ECO:0000313" key="12">
    <source>
        <dbReference type="Proteomes" id="UP000237040"/>
    </source>
</evidence>
<evidence type="ECO:0000259" key="8">
    <source>
        <dbReference type="Pfam" id="PF07499"/>
    </source>
</evidence>
<evidence type="ECO:0000313" key="11">
    <source>
        <dbReference type="Proteomes" id="UP000236910"/>
    </source>
</evidence>
<protein>
    <recommendedName>
        <fullName evidence="6">Holliday junction branch migration complex subunit RuvA</fullName>
    </recommendedName>
</protein>
<evidence type="ECO:0000259" key="7">
    <source>
        <dbReference type="Pfam" id="PF01330"/>
    </source>
</evidence>
<comment type="subcellular location">
    <subcellularLocation>
        <location evidence="6">Cytoplasm</location>
    </subcellularLocation>
</comment>
<keyword evidence="3 6" id="KW-0238">DNA-binding</keyword>
<accession>A0A2J6WEX8</accession>
<comment type="caution">
    <text evidence="6">Lacks conserved residue(s) required for the propagation of feature annotation.</text>
</comment>
<dbReference type="GO" id="GO:0006310">
    <property type="term" value="P:DNA recombination"/>
    <property type="evidence" value="ECO:0007669"/>
    <property type="project" value="UniProtKB-UniRule"/>
</dbReference>
<dbReference type="InterPro" id="IPR013849">
    <property type="entry name" value="DNA_helicase_Holl-junc_RuvA_I"/>
</dbReference>
<dbReference type="Pfam" id="PF07499">
    <property type="entry name" value="RuvA_C"/>
    <property type="match status" value="1"/>
</dbReference>
<name>A0A2J6WEX8_9BACT</name>
<keyword evidence="5 6" id="KW-0234">DNA repair</keyword>
<evidence type="ECO:0000256" key="5">
    <source>
        <dbReference type="ARBA" id="ARBA00023204"/>
    </source>
</evidence>
<dbReference type="GO" id="GO:0048476">
    <property type="term" value="C:Holliday junction resolvase complex"/>
    <property type="evidence" value="ECO:0007669"/>
    <property type="project" value="UniProtKB-UniRule"/>
</dbReference>
<dbReference type="GO" id="GO:0005524">
    <property type="term" value="F:ATP binding"/>
    <property type="evidence" value="ECO:0007669"/>
    <property type="project" value="InterPro"/>
</dbReference>
<dbReference type="SUPFAM" id="SSF47781">
    <property type="entry name" value="RuvA domain 2-like"/>
    <property type="match status" value="1"/>
</dbReference>
<dbReference type="Gene3D" id="2.40.50.140">
    <property type="entry name" value="Nucleic acid-binding proteins"/>
    <property type="match status" value="1"/>
</dbReference>
<dbReference type="Proteomes" id="UP000237040">
    <property type="component" value="Unassembled WGS sequence"/>
</dbReference>
<dbReference type="Proteomes" id="UP000236910">
    <property type="component" value="Unassembled WGS sequence"/>
</dbReference>
<evidence type="ECO:0000256" key="6">
    <source>
        <dbReference type="HAMAP-Rule" id="MF_00031"/>
    </source>
</evidence>
<evidence type="ECO:0000313" key="9">
    <source>
        <dbReference type="EMBL" id="PMP68023.1"/>
    </source>
</evidence>
<dbReference type="EMBL" id="PNIX01000202">
    <property type="protein sequence ID" value="PMP82514.1"/>
    <property type="molecule type" value="Genomic_DNA"/>
</dbReference>